<feature type="transmembrane region" description="Helical" evidence="2">
    <location>
        <begin position="23"/>
        <end position="44"/>
    </location>
</feature>
<dbReference type="OrthoDB" id="3831168at2"/>
<sequence>MTVFVPEDLPTRPEPRTPLVQGMLFRIGAVLVLGIAGGLVWLWGTPLTSYVITEEGTATTTERGLALGASPVAAFTIIALVLGIIAALMLWGPSRRQGWVTVPITLGSVLVAEAIMWGIGSFFGPGPLDPRILAGEPGDTLSAELALTTPVPLAAGLFGASVVLMTLASLTPDPETAIEGRATPDESDDDRWAPRPDPDADTAP</sequence>
<accession>A0A542ZQ10</accession>
<comment type="caution">
    <text evidence="3">The sequence shown here is derived from an EMBL/GenBank/DDBJ whole genome shotgun (WGS) entry which is preliminary data.</text>
</comment>
<dbReference type="EMBL" id="VFOR01000001">
    <property type="protein sequence ID" value="TQL62442.1"/>
    <property type="molecule type" value="Genomic_DNA"/>
</dbReference>
<proteinExistence type="predicted"/>
<reference evidence="3 4" key="1">
    <citation type="submission" date="2019-06" db="EMBL/GenBank/DDBJ databases">
        <title>Sequencing the genomes of 1000 actinobacteria strains.</title>
        <authorList>
            <person name="Klenk H.-P."/>
        </authorList>
    </citation>
    <scope>NUCLEOTIDE SEQUENCE [LARGE SCALE GENOMIC DNA]</scope>
    <source>
        <strain evidence="3 4">DSM 8251</strain>
    </source>
</reference>
<evidence type="ECO:0000256" key="2">
    <source>
        <dbReference type="SAM" id="Phobius"/>
    </source>
</evidence>
<feature type="transmembrane region" description="Helical" evidence="2">
    <location>
        <begin position="64"/>
        <end position="91"/>
    </location>
</feature>
<organism evidence="3 4">
    <name type="scientific">Propioniferax innocua</name>
    <dbReference type="NCBI Taxonomy" id="1753"/>
    <lineage>
        <taxon>Bacteria</taxon>
        <taxon>Bacillati</taxon>
        <taxon>Actinomycetota</taxon>
        <taxon>Actinomycetes</taxon>
        <taxon>Propionibacteriales</taxon>
        <taxon>Propionibacteriaceae</taxon>
        <taxon>Propioniferax</taxon>
    </lineage>
</organism>
<gene>
    <name evidence="3" type="ORF">FB460_0217</name>
</gene>
<keyword evidence="2" id="KW-1133">Transmembrane helix</keyword>
<dbReference type="AlphaFoldDB" id="A0A542ZQ10"/>
<keyword evidence="4" id="KW-1185">Reference proteome</keyword>
<name>A0A542ZQ10_9ACTN</name>
<keyword evidence="2" id="KW-0812">Transmembrane</keyword>
<evidence type="ECO:0000313" key="3">
    <source>
        <dbReference type="EMBL" id="TQL62442.1"/>
    </source>
</evidence>
<feature type="region of interest" description="Disordered" evidence="1">
    <location>
        <begin position="174"/>
        <end position="204"/>
    </location>
</feature>
<evidence type="ECO:0000313" key="4">
    <source>
        <dbReference type="Proteomes" id="UP000316196"/>
    </source>
</evidence>
<keyword evidence="2" id="KW-0472">Membrane</keyword>
<feature type="transmembrane region" description="Helical" evidence="2">
    <location>
        <begin position="98"/>
        <end position="119"/>
    </location>
</feature>
<evidence type="ECO:0000256" key="1">
    <source>
        <dbReference type="SAM" id="MobiDB-lite"/>
    </source>
</evidence>
<dbReference type="Proteomes" id="UP000316196">
    <property type="component" value="Unassembled WGS sequence"/>
</dbReference>
<feature type="transmembrane region" description="Helical" evidence="2">
    <location>
        <begin position="151"/>
        <end position="171"/>
    </location>
</feature>
<protein>
    <submittedName>
        <fullName evidence="3">Uncharacterized protein</fullName>
    </submittedName>
</protein>
<dbReference type="RefSeq" id="WP_142092290.1">
    <property type="nucleotide sequence ID" value="NZ_BAAAMD010000003.1"/>
</dbReference>